<evidence type="ECO:0000313" key="2">
    <source>
        <dbReference type="EMBL" id="PZO11135.1"/>
    </source>
</evidence>
<proteinExistence type="predicted"/>
<name>A0A2W4VNF5_9CYAN</name>
<feature type="domain" description="AB hydrolase-1" evidence="1">
    <location>
        <begin position="86"/>
        <end position="190"/>
    </location>
</feature>
<dbReference type="SUPFAM" id="SSF53474">
    <property type="entry name" value="alpha/beta-Hydrolases"/>
    <property type="match status" value="1"/>
</dbReference>
<dbReference type="PANTHER" id="PTHR12277">
    <property type="entry name" value="ALPHA/BETA HYDROLASE DOMAIN-CONTAINING PROTEIN"/>
    <property type="match status" value="1"/>
</dbReference>
<evidence type="ECO:0000259" key="1">
    <source>
        <dbReference type="Pfam" id="PF00561"/>
    </source>
</evidence>
<dbReference type="PANTHER" id="PTHR12277:SF81">
    <property type="entry name" value="PROTEIN ABHD13"/>
    <property type="match status" value="1"/>
</dbReference>
<dbReference type="Pfam" id="PF00561">
    <property type="entry name" value="Abhydrolase_1"/>
    <property type="match status" value="1"/>
</dbReference>
<dbReference type="InterPro" id="IPR000073">
    <property type="entry name" value="AB_hydrolase_1"/>
</dbReference>
<evidence type="ECO:0000313" key="3">
    <source>
        <dbReference type="Proteomes" id="UP000249354"/>
    </source>
</evidence>
<reference evidence="2 3" key="2">
    <citation type="submission" date="2018-06" db="EMBL/GenBank/DDBJ databases">
        <title>Metagenomic assembly of (sub)arctic Cyanobacteria and their associated microbiome from non-axenic cultures.</title>
        <authorList>
            <person name="Baurain D."/>
        </authorList>
    </citation>
    <scope>NUCLEOTIDE SEQUENCE [LARGE SCALE GENOMIC DNA]</scope>
    <source>
        <strain evidence="2">ULC129bin1</strain>
    </source>
</reference>
<dbReference type="AlphaFoldDB" id="A0A2W4VNF5"/>
<sequence>MISLSKLSTPLFIAGGLATIAYAGTCLALYNYQTSLIFRPLPFLVRNPAETGLAYEDVWISLAHHPASPTAKLHGWWMPNPNSNRTLLLCHGNYGNVSYNVNRCHFYHSLGFSVLSFDYRGYGLSPSEPPSEQKAYEDAEAALRYLTVNQQIAPGTITVLGHSLGGAIAINLATQHPELNSLIVECSFTSMKDAVHAKKIYQIFPVEQLLNHAFDSLSKVQNLKVPVLYVHGDQDTDVPSAFSQQLFEASPAQKQLWLVSGAGHNNLTTDFKAAYTETATAFLSQLDTVAEPSEAHKLSNTVSRLSNT</sequence>
<dbReference type="EMBL" id="QBMC01000202">
    <property type="protein sequence ID" value="PZO11135.1"/>
    <property type="molecule type" value="Genomic_DNA"/>
</dbReference>
<dbReference type="Proteomes" id="UP000249354">
    <property type="component" value="Unassembled WGS sequence"/>
</dbReference>
<dbReference type="Gene3D" id="3.40.50.1820">
    <property type="entry name" value="alpha/beta hydrolase"/>
    <property type="match status" value="1"/>
</dbReference>
<accession>A0A2W4VNF5</accession>
<reference evidence="3" key="1">
    <citation type="submission" date="2018-04" db="EMBL/GenBank/DDBJ databases">
        <authorList>
            <person name="Cornet L."/>
        </authorList>
    </citation>
    <scope>NUCLEOTIDE SEQUENCE [LARGE SCALE GENOMIC DNA]</scope>
</reference>
<organism evidence="2 3">
    <name type="scientific">Leptolyngbya foveolarum</name>
    <dbReference type="NCBI Taxonomy" id="47253"/>
    <lineage>
        <taxon>Bacteria</taxon>
        <taxon>Bacillati</taxon>
        <taxon>Cyanobacteriota</taxon>
        <taxon>Cyanophyceae</taxon>
        <taxon>Leptolyngbyales</taxon>
        <taxon>Leptolyngbyaceae</taxon>
        <taxon>Leptolyngbya group</taxon>
        <taxon>Leptolyngbya</taxon>
    </lineage>
</organism>
<gene>
    <name evidence="2" type="ORF">DCF25_20040</name>
</gene>
<dbReference type="InterPro" id="IPR029058">
    <property type="entry name" value="AB_hydrolase_fold"/>
</dbReference>
<protein>
    <submittedName>
        <fullName evidence="2">Phospholipase</fullName>
    </submittedName>
</protein>
<comment type="caution">
    <text evidence="2">The sequence shown here is derived from an EMBL/GenBank/DDBJ whole genome shotgun (WGS) entry which is preliminary data.</text>
</comment>